<accession>A0AAU9S3A3</accession>
<evidence type="ECO:0000313" key="2">
    <source>
        <dbReference type="Proteomes" id="UP000836841"/>
    </source>
</evidence>
<proteinExistence type="predicted"/>
<reference evidence="1 2" key="1">
    <citation type="submission" date="2022-03" db="EMBL/GenBank/DDBJ databases">
        <authorList>
            <person name="Nunn A."/>
            <person name="Chopra R."/>
            <person name="Nunn A."/>
            <person name="Contreras Garrido A."/>
        </authorList>
    </citation>
    <scope>NUCLEOTIDE SEQUENCE [LARGE SCALE GENOMIC DNA]</scope>
</reference>
<keyword evidence="2" id="KW-1185">Reference proteome</keyword>
<name>A0AAU9S3A3_THLAR</name>
<organism evidence="1 2">
    <name type="scientific">Thlaspi arvense</name>
    <name type="common">Field penny-cress</name>
    <dbReference type="NCBI Taxonomy" id="13288"/>
    <lineage>
        <taxon>Eukaryota</taxon>
        <taxon>Viridiplantae</taxon>
        <taxon>Streptophyta</taxon>
        <taxon>Embryophyta</taxon>
        <taxon>Tracheophyta</taxon>
        <taxon>Spermatophyta</taxon>
        <taxon>Magnoliopsida</taxon>
        <taxon>eudicotyledons</taxon>
        <taxon>Gunneridae</taxon>
        <taxon>Pentapetalae</taxon>
        <taxon>rosids</taxon>
        <taxon>malvids</taxon>
        <taxon>Brassicales</taxon>
        <taxon>Brassicaceae</taxon>
        <taxon>Thlaspideae</taxon>
        <taxon>Thlaspi</taxon>
    </lineage>
</organism>
<sequence length="165" mass="17983">MKAKTVYSVDFVGEGNVIKLKARANPNLILAIIQRYGDHGKITNFHLDGQLFTALPRGGFSSPSGFYHPSTAAGNYQYPPQYFAGNYGYPMSNPPPPYFAGNCGNPMSIPPQKQTEAPAGIYKYHTAPPSFTHTPPPPRPLHSYAYVEPPYWPTSSSSGGNCVIM</sequence>
<dbReference type="AlphaFoldDB" id="A0AAU9S3A3"/>
<dbReference type="EMBL" id="OU466859">
    <property type="protein sequence ID" value="CAH2053850.1"/>
    <property type="molecule type" value="Genomic_DNA"/>
</dbReference>
<gene>
    <name evidence="1" type="ORF">TAV2_LOCUS10285</name>
</gene>
<evidence type="ECO:0000313" key="1">
    <source>
        <dbReference type="EMBL" id="CAH2053850.1"/>
    </source>
</evidence>
<dbReference type="Proteomes" id="UP000836841">
    <property type="component" value="Chromosome 3"/>
</dbReference>
<protein>
    <submittedName>
        <fullName evidence="1">Uncharacterized protein</fullName>
    </submittedName>
</protein>